<protein>
    <recommendedName>
        <fullName evidence="3">Transposase (putative) gypsy type domain-containing protein</fullName>
    </recommendedName>
</protein>
<evidence type="ECO:0000256" key="2">
    <source>
        <dbReference type="SAM" id="MobiDB-lite"/>
    </source>
</evidence>
<evidence type="ECO:0000313" key="4">
    <source>
        <dbReference type="EMBL" id="KAK1680888.1"/>
    </source>
</evidence>
<dbReference type="PANTHER" id="PTHR33026:SF7">
    <property type="entry name" value="OS03G0100275 PROTEIN"/>
    <property type="match status" value="1"/>
</dbReference>
<keyword evidence="5" id="KW-1185">Reference proteome</keyword>
<evidence type="ECO:0000256" key="1">
    <source>
        <dbReference type="SAM" id="Coils"/>
    </source>
</evidence>
<organism evidence="4 5">
    <name type="scientific">Lolium multiflorum</name>
    <name type="common">Italian ryegrass</name>
    <name type="synonym">Lolium perenne subsp. multiflorum</name>
    <dbReference type="NCBI Taxonomy" id="4521"/>
    <lineage>
        <taxon>Eukaryota</taxon>
        <taxon>Viridiplantae</taxon>
        <taxon>Streptophyta</taxon>
        <taxon>Embryophyta</taxon>
        <taxon>Tracheophyta</taxon>
        <taxon>Spermatophyta</taxon>
        <taxon>Magnoliopsida</taxon>
        <taxon>Liliopsida</taxon>
        <taxon>Poales</taxon>
        <taxon>Poaceae</taxon>
        <taxon>BOP clade</taxon>
        <taxon>Pooideae</taxon>
        <taxon>Poodae</taxon>
        <taxon>Poeae</taxon>
        <taxon>Poeae Chloroplast Group 2 (Poeae type)</taxon>
        <taxon>Loliodinae</taxon>
        <taxon>Loliinae</taxon>
        <taxon>Lolium</taxon>
    </lineage>
</organism>
<gene>
    <name evidence="4" type="ORF">QYE76_041736</name>
</gene>
<dbReference type="PANTHER" id="PTHR33026">
    <property type="entry name" value="OS06G0360600 PROTEIN"/>
    <property type="match status" value="1"/>
</dbReference>
<feature type="compositionally biased region" description="Basic and acidic residues" evidence="2">
    <location>
        <begin position="479"/>
        <end position="499"/>
    </location>
</feature>
<accession>A0AAD8TFW1</accession>
<name>A0AAD8TFW1_LOLMU</name>
<dbReference type="Pfam" id="PF04195">
    <property type="entry name" value="Transposase_28"/>
    <property type="match status" value="1"/>
</dbReference>
<dbReference type="AlphaFoldDB" id="A0AAD8TFW1"/>
<evidence type="ECO:0000313" key="5">
    <source>
        <dbReference type="Proteomes" id="UP001231189"/>
    </source>
</evidence>
<evidence type="ECO:0000259" key="3">
    <source>
        <dbReference type="Pfam" id="PF04195"/>
    </source>
</evidence>
<feature type="region of interest" description="Disordered" evidence="2">
    <location>
        <begin position="521"/>
        <end position="540"/>
    </location>
</feature>
<feature type="region of interest" description="Disordered" evidence="2">
    <location>
        <begin position="1219"/>
        <end position="1257"/>
    </location>
</feature>
<feature type="domain" description="Transposase (putative) gypsy type" evidence="3">
    <location>
        <begin position="233"/>
        <end position="300"/>
    </location>
</feature>
<keyword evidence="1" id="KW-0175">Coiled coil</keyword>
<feature type="coiled-coil region" evidence="1">
    <location>
        <begin position="924"/>
        <end position="991"/>
    </location>
</feature>
<sequence>MAVEMAVETAVEMAPGAMPHPGRVPEQRLLSPELKFRDVAAPLESFWSFVNWYCVFRSKGVKPPLLLLLLRTFHFLAHCRSSLARLRRSSARSSSAAQQTFTSAPPDAAGLHRGKNFRGAFLSATTLKLLQVLLHLAVAGPPVYSEPAPTPAVISLCDSAAPVTRKIPHLTGSAQISRRWKPIAPKNKMPEALAKLPALIFPRSPRSRRIPEGVSCRIPGDEIEPVLEPGERVVFLAHFERGFGLPVSSFFRDFLDFYKLQPHHLPGNAIFYLSCYVTFMEAYIGIRPTRETFARFFALRINSVQGLDIPKPKPPVQCGSCIIGSRQASPFFKFSGLESCRSWQGTFFYVKNNGAADLIDLPPFDPAPPTKTNWSYNPKESHNETNRIIRFMKQRMKDTNLCSDDIIRTFISRRVLPLKRRAHKMSEMYGPGDPTKITGLPLSKKDVVLKARQICQTSMPEDWEWGLRPFSSTNPPTQEAKDRFPGIESDKRGRCRKRGLDKFDPDPVIFWKDLKMGRTPAARLGKAPPEPSDVPSANLNPQVHEHVAPLQAEAGKEFVDKLMAQGQKNKTPASDAGSSQAPPAKRFRTEPVAGKVVAMRRRKGKQMPTATGPALKLGPRPEGSAGSARTSTPPPHSSPAPSGAGNTSASPLGGTTSSGRAAPTPPDPRAEEDLASPPETQDTGASNMGAGKEPAGRAEPSVPPVLEKKKRKKTSSKTAPEASAPETSAPPPPPETSAPEATGPTPTPPPTQGAPATAPKPPPASLKITDYLKPGASRGKATDGSASSGSQPLVLHTGPAAMAVQDKPSGLLGRIVELKRGGQDLGPLLPYAQRWNAADISAATRGLGKDRLPAPDPAGPRSTEEHFSRLKRAVKEFDSAWYDATANVVSTADARKALFEELLWEHRSLAEAHSKCLAIPEASIEALKDQVAKLQAEKEQLIRDHQEALDAQKEISRELKDQAMQAGVRYAEELKAAEAAAEARLNEALEDAGNANVVLQAELEEGAKALKAAEGKAAKAHKAAAEEARKAQKAAESEVARLKAEQKEYDLLVTRTDALALRLFPDSQAHAIKKVGEHRAQQAGDNLGAPWDPYDHLVALSARISHMRSVDRNLSDIPEVASQLFKTLWPGEAVPETFSLISDRLKGACRRIREWQCSAARAGADSALRIACSWYPELDLDAFIGVREGAPTDVDPALTAKRQDRAYHIAEYADMRTFIPPPEDVKDYLSEEEEDEGEDVPPPTPDAGAAPPEAPAA</sequence>
<dbReference type="InterPro" id="IPR007321">
    <property type="entry name" value="Transposase_28"/>
</dbReference>
<feature type="compositionally biased region" description="Pro residues" evidence="2">
    <location>
        <begin position="745"/>
        <end position="764"/>
    </location>
</feature>
<feature type="compositionally biased region" description="Low complexity" evidence="2">
    <location>
        <begin position="716"/>
        <end position="727"/>
    </location>
</feature>
<reference evidence="4" key="1">
    <citation type="submission" date="2023-07" db="EMBL/GenBank/DDBJ databases">
        <title>A chromosome-level genome assembly of Lolium multiflorum.</title>
        <authorList>
            <person name="Chen Y."/>
            <person name="Copetti D."/>
            <person name="Kolliker R."/>
            <person name="Studer B."/>
        </authorList>
    </citation>
    <scope>NUCLEOTIDE SEQUENCE</scope>
    <source>
        <strain evidence="4">02402/16</strain>
        <tissue evidence="4">Leaf</tissue>
    </source>
</reference>
<feature type="region of interest" description="Disordered" evidence="2">
    <location>
        <begin position="473"/>
        <end position="499"/>
    </location>
</feature>
<feature type="compositionally biased region" description="Polar residues" evidence="2">
    <location>
        <begin position="566"/>
        <end position="581"/>
    </location>
</feature>
<feature type="region of interest" description="Disordered" evidence="2">
    <location>
        <begin position="566"/>
        <end position="794"/>
    </location>
</feature>
<dbReference type="Proteomes" id="UP001231189">
    <property type="component" value="Unassembled WGS sequence"/>
</dbReference>
<feature type="compositionally biased region" description="Acidic residues" evidence="2">
    <location>
        <begin position="1230"/>
        <end position="1239"/>
    </location>
</feature>
<proteinExistence type="predicted"/>
<feature type="compositionally biased region" description="Polar residues" evidence="2">
    <location>
        <begin position="644"/>
        <end position="659"/>
    </location>
</feature>
<dbReference type="EMBL" id="JAUUTY010000002">
    <property type="protein sequence ID" value="KAK1680888.1"/>
    <property type="molecule type" value="Genomic_DNA"/>
</dbReference>
<comment type="caution">
    <text evidence="4">The sequence shown here is derived from an EMBL/GenBank/DDBJ whole genome shotgun (WGS) entry which is preliminary data.</text>
</comment>
<feature type="coiled-coil region" evidence="1">
    <location>
        <begin position="1018"/>
        <end position="1048"/>
    </location>
</feature>